<sequence>MAAHAGTTEEMWRSSFLQFVLMNIRPGSSVLFKLLGGYVLVLMSVSDNTYGTMCRVVLND</sequence>
<evidence type="ECO:0000313" key="1">
    <source>
        <dbReference type="EnsemblPlants" id="EMT06874"/>
    </source>
</evidence>
<reference evidence="1" key="1">
    <citation type="submission" date="2015-06" db="UniProtKB">
        <authorList>
            <consortium name="EnsemblPlants"/>
        </authorList>
    </citation>
    <scope>IDENTIFICATION</scope>
</reference>
<accession>M8AZU0</accession>
<proteinExistence type="predicted"/>
<dbReference type="AlphaFoldDB" id="M8AZU0"/>
<dbReference type="EnsemblPlants" id="EMT06874">
    <property type="protein sequence ID" value="EMT06874"/>
    <property type="gene ID" value="F775_09696"/>
</dbReference>
<organism evidence="1">
    <name type="scientific">Aegilops tauschii</name>
    <name type="common">Tausch's goatgrass</name>
    <name type="synonym">Aegilops squarrosa</name>
    <dbReference type="NCBI Taxonomy" id="37682"/>
    <lineage>
        <taxon>Eukaryota</taxon>
        <taxon>Viridiplantae</taxon>
        <taxon>Streptophyta</taxon>
        <taxon>Embryophyta</taxon>
        <taxon>Tracheophyta</taxon>
        <taxon>Spermatophyta</taxon>
        <taxon>Magnoliopsida</taxon>
        <taxon>Liliopsida</taxon>
        <taxon>Poales</taxon>
        <taxon>Poaceae</taxon>
        <taxon>BOP clade</taxon>
        <taxon>Pooideae</taxon>
        <taxon>Triticodae</taxon>
        <taxon>Triticeae</taxon>
        <taxon>Triticinae</taxon>
        <taxon>Aegilops</taxon>
    </lineage>
</organism>
<name>M8AZU0_AEGTA</name>
<protein>
    <submittedName>
        <fullName evidence="1">Uncharacterized protein</fullName>
    </submittedName>
</protein>